<comment type="caution">
    <text evidence="2">The sequence shown here is derived from an EMBL/GenBank/DDBJ whole genome shotgun (WGS) entry which is preliminary data.</text>
</comment>
<evidence type="ECO:0000256" key="1">
    <source>
        <dbReference type="SAM" id="MobiDB-lite"/>
    </source>
</evidence>
<protein>
    <submittedName>
        <fullName evidence="2">Uncharacterized protein</fullName>
    </submittedName>
</protein>
<keyword evidence="3" id="KW-1185">Reference proteome</keyword>
<feature type="region of interest" description="Disordered" evidence="1">
    <location>
        <begin position="1"/>
        <end position="23"/>
    </location>
</feature>
<evidence type="ECO:0000313" key="3">
    <source>
        <dbReference type="Proteomes" id="UP001341840"/>
    </source>
</evidence>
<name>A0ABU6RWK9_9FABA</name>
<accession>A0ABU6RWK9</accession>
<gene>
    <name evidence="2" type="ORF">PIB30_096617</name>
</gene>
<dbReference type="Proteomes" id="UP001341840">
    <property type="component" value="Unassembled WGS sequence"/>
</dbReference>
<evidence type="ECO:0000313" key="2">
    <source>
        <dbReference type="EMBL" id="MED6128324.1"/>
    </source>
</evidence>
<dbReference type="EMBL" id="JASCZI010032515">
    <property type="protein sequence ID" value="MED6128324.1"/>
    <property type="molecule type" value="Genomic_DNA"/>
</dbReference>
<sequence length="68" mass="7432">MEECSMCNKEEEEGKRKLGAGCDDERPGGVRREEGGAFGSYGGVCPKMRCGDVVEWAPRRRVHGCLLG</sequence>
<organism evidence="2 3">
    <name type="scientific">Stylosanthes scabra</name>
    <dbReference type="NCBI Taxonomy" id="79078"/>
    <lineage>
        <taxon>Eukaryota</taxon>
        <taxon>Viridiplantae</taxon>
        <taxon>Streptophyta</taxon>
        <taxon>Embryophyta</taxon>
        <taxon>Tracheophyta</taxon>
        <taxon>Spermatophyta</taxon>
        <taxon>Magnoliopsida</taxon>
        <taxon>eudicotyledons</taxon>
        <taxon>Gunneridae</taxon>
        <taxon>Pentapetalae</taxon>
        <taxon>rosids</taxon>
        <taxon>fabids</taxon>
        <taxon>Fabales</taxon>
        <taxon>Fabaceae</taxon>
        <taxon>Papilionoideae</taxon>
        <taxon>50 kb inversion clade</taxon>
        <taxon>dalbergioids sensu lato</taxon>
        <taxon>Dalbergieae</taxon>
        <taxon>Pterocarpus clade</taxon>
        <taxon>Stylosanthes</taxon>
    </lineage>
</organism>
<proteinExistence type="predicted"/>
<reference evidence="2 3" key="1">
    <citation type="journal article" date="2023" name="Plants (Basel)">
        <title>Bridging the Gap: Combining Genomics and Transcriptomics Approaches to Understand Stylosanthes scabra, an Orphan Legume from the Brazilian Caatinga.</title>
        <authorList>
            <person name="Ferreira-Neto J.R.C."/>
            <person name="da Silva M.D."/>
            <person name="Binneck E."/>
            <person name="de Melo N.F."/>
            <person name="da Silva R.H."/>
            <person name="de Melo A.L.T.M."/>
            <person name="Pandolfi V."/>
            <person name="Bustamante F.O."/>
            <person name="Brasileiro-Vidal A.C."/>
            <person name="Benko-Iseppon A.M."/>
        </authorList>
    </citation>
    <scope>NUCLEOTIDE SEQUENCE [LARGE SCALE GENOMIC DNA]</scope>
    <source>
        <tissue evidence="2">Leaves</tissue>
    </source>
</reference>